<dbReference type="Proteomes" id="UP000297982">
    <property type="component" value="Unassembled WGS sequence"/>
</dbReference>
<dbReference type="RefSeq" id="WP_135326388.1">
    <property type="nucleotide sequence ID" value="NZ_SRJC01000001.1"/>
</dbReference>
<name>A0A4Z0H2N2_9BACI</name>
<accession>A0A4Z0H2N2</accession>
<evidence type="ECO:0000313" key="3">
    <source>
        <dbReference type="Proteomes" id="UP000297982"/>
    </source>
</evidence>
<keyword evidence="1" id="KW-0472">Membrane</keyword>
<dbReference type="AlphaFoldDB" id="A0A4Z0H2N2"/>
<keyword evidence="1" id="KW-1133">Transmembrane helix</keyword>
<keyword evidence="3" id="KW-1185">Reference proteome</keyword>
<proteinExistence type="predicted"/>
<comment type="caution">
    <text evidence="2">The sequence shown here is derived from an EMBL/GenBank/DDBJ whole genome shotgun (WGS) entry which is preliminary data.</text>
</comment>
<gene>
    <name evidence="2" type="ORF">E4663_01285</name>
</gene>
<feature type="transmembrane region" description="Helical" evidence="1">
    <location>
        <begin position="30"/>
        <end position="49"/>
    </location>
</feature>
<feature type="transmembrane region" description="Helical" evidence="1">
    <location>
        <begin position="61"/>
        <end position="82"/>
    </location>
</feature>
<reference evidence="2 3" key="1">
    <citation type="journal article" date="2003" name="Int. J. Syst. Evol. Microbiol.">
        <title>Halobacillus salinus sp. nov., isolated from a salt lake on the coast of the East Sea in Korea.</title>
        <authorList>
            <person name="Yoon J.H."/>
            <person name="Kang K.H."/>
            <person name="Park Y.H."/>
        </authorList>
    </citation>
    <scope>NUCLEOTIDE SEQUENCE [LARGE SCALE GENOMIC DNA]</scope>
    <source>
        <strain evidence="2 3">HSL-3</strain>
    </source>
</reference>
<protein>
    <submittedName>
        <fullName evidence="2">Uncharacterized protein</fullName>
    </submittedName>
</protein>
<keyword evidence="1" id="KW-0812">Transmembrane</keyword>
<evidence type="ECO:0000313" key="2">
    <source>
        <dbReference type="EMBL" id="TGB03666.1"/>
    </source>
</evidence>
<feature type="transmembrane region" description="Helical" evidence="1">
    <location>
        <begin position="5"/>
        <end position="24"/>
    </location>
</feature>
<dbReference type="STRING" id="192814.GCA_900166575_00546"/>
<organism evidence="2 3">
    <name type="scientific">Halobacillus salinus</name>
    <dbReference type="NCBI Taxonomy" id="192814"/>
    <lineage>
        <taxon>Bacteria</taxon>
        <taxon>Bacillati</taxon>
        <taxon>Bacillota</taxon>
        <taxon>Bacilli</taxon>
        <taxon>Bacillales</taxon>
        <taxon>Bacillaceae</taxon>
        <taxon>Halobacillus</taxon>
    </lineage>
</organism>
<sequence length="146" mass="16390">MKESLIQIATSLLAAFLVSLYFYSRGSAEYTLAVFAVAFVVFIGGGMIVKILHKLFDWRNSYLTNVIAYGLSGGILLLSMVYGPVIYSRMFEDYTVVQNEFVLAEFLLELLQYMAFGAICGLVFYHIYIGVQKLFNSWGANQSAED</sequence>
<evidence type="ECO:0000256" key="1">
    <source>
        <dbReference type="SAM" id="Phobius"/>
    </source>
</evidence>
<feature type="transmembrane region" description="Helical" evidence="1">
    <location>
        <begin position="110"/>
        <end position="128"/>
    </location>
</feature>
<dbReference type="EMBL" id="SRJC01000001">
    <property type="protein sequence ID" value="TGB03666.1"/>
    <property type="molecule type" value="Genomic_DNA"/>
</dbReference>